<feature type="chain" id="PRO_5043724329" evidence="1">
    <location>
        <begin position="22"/>
        <end position="118"/>
    </location>
</feature>
<dbReference type="AlphaFoldDB" id="A0AAX3FQV8"/>
<protein>
    <submittedName>
        <fullName evidence="2">Uncharacterized protein</fullName>
    </submittedName>
</protein>
<sequence length="118" mass="13525">MNRLKVLILVSSILVSASALAEGGGDRVFERMERLRDKAAAVLIQAEKAPDKKQRHVHMAEHMKMLGEIMSQLHQDHPSPSMSPEEHLAWMEKHDKIVDDVLSQMQREHKLMLSEDHQ</sequence>
<evidence type="ECO:0000313" key="2">
    <source>
        <dbReference type="EMBL" id="VEF72651.1"/>
    </source>
</evidence>
<reference evidence="2 3" key="1">
    <citation type="submission" date="2018-12" db="EMBL/GenBank/DDBJ databases">
        <authorList>
            <consortium name="Pathogen Informatics"/>
        </authorList>
    </citation>
    <scope>NUCLEOTIDE SEQUENCE [LARGE SCALE GENOMIC DNA]</scope>
    <source>
        <strain evidence="2 3">NCTC7357</strain>
    </source>
</reference>
<dbReference type="Proteomes" id="UP000277437">
    <property type="component" value="Chromosome"/>
</dbReference>
<dbReference type="EMBL" id="LR134334">
    <property type="protein sequence ID" value="VEF72651.1"/>
    <property type="molecule type" value="Genomic_DNA"/>
</dbReference>
<proteinExistence type="predicted"/>
<name>A0AAX3FQV8_9PSED</name>
<evidence type="ECO:0000313" key="3">
    <source>
        <dbReference type="Proteomes" id="UP000277437"/>
    </source>
</evidence>
<dbReference type="NCBIfam" id="NF041599">
    <property type="entry name" value="reg_PtrA_PA2808"/>
    <property type="match status" value="1"/>
</dbReference>
<accession>A0AAX3FQV8</accession>
<organism evidence="2 3">
    <name type="scientific">Pseudomonas chlororaphis</name>
    <dbReference type="NCBI Taxonomy" id="587753"/>
    <lineage>
        <taxon>Bacteria</taxon>
        <taxon>Pseudomonadati</taxon>
        <taxon>Pseudomonadota</taxon>
        <taxon>Gammaproteobacteria</taxon>
        <taxon>Pseudomonadales</taxon>
        <taxon>Pseudomonadaceae</taxon>
        <taxon>Pseudomonas</taxon>
    </lineage>
</organism>
<keyword evidence="1" id="KW-0732">Signal</keyword>
<gene>
    <name evidence="2" type="ORF">NCTC7357_00887</name>
</gene>
<feature type="signal peptide" evidence="1">
    <location>
        <begin position="1"/>
        <end position="21"/>
    </location>
</feature>
<dbReference type="RefSeq" id="WP_124324686.1">
    <property type="nucleotide sequence ID" value="NZ_CP118137.1"/>
</dbReference>
<evidence type="ECO:0000256" key="1">
    <source>
        <dbReference type="SAM" id="SignalP"/>
    </source>
</evidence>